<feature type="transmembrane region" description="Helical" evidence="4">
    <location>
        <begin position="12"/>
        <end position="32"/>
    </location>
</feature>
<proteinExistence type="inferred from homology"/>
<keyword evidence="6" id="KW-0378">Hydrolase</keyword>
<protein>
    <submittedName>
        <fullName evidence="6">CPBP family intramembrane metalloprotease</fullName>
    </submittedName>
</protein>
<evidence type="ECO:0000256" key="4">
    <source>
        <dbReference type="SAM" id="Phobius"/>
    </source>
</evidence>
<dbReference type="RefSeq" id="WP_165705324.1">
    <property type="nucleotide sequence ID" value="NZ_CP099987.1"/>
</dbReference>
<dbReference type="Proteomes" id="UP001217324">
    <property type="component" value="Chromosome"/>
</dbReference>
<name>A0AAX3NGG0_9LACT</name>
<reference evidence="6" key="1">
    <citation type="submission" date="2023-02" db="EMBL/GenBank/DDBJ databases">
        <title>Comparative genomics and fermentation flavor characterization of five lactic acid bacteria reveal flavor biosynthesis metabolic pathways in fermented muskmelon puree.</title>
        <authorList>
            <person name="Yuan L."/>
            <person name="Li M."/>
            <person name="Xu X."/>
            <person name="Lao F."/>
            <person name="Wu J."/>
        </authorList>
    </citation>
    <scope>NUCLEOTIDE SEQUENCE</scope>
    <source>
        <strain evidence="6">Pa-2</strain>
    </source>
</reference>
<dbReference type="GO" id="GO:0008237">
    <property type="term" value="F:metallopeptidase activity"/>
    <property type="evidence" value="ECO:0007669"/>
    <property type="project" value="UniProtKB-KW"/>
</dbReference>
<dbReference type="GO" id="GO:0004175">
    <property type="term" value="F:endopeptidase activity"/>
    <property type="evidence" value="ECO:0007669"/>
    <property type="project" value="UniProtKB-ARBA"/>
</dbReference>
<evidence type="ECO:0000256" key="2">
    <source>
        <dbReference type="ARBA" id="ARBA00009067"/>
    </source>
</evidence>
<keyword evidence="6" id="KW-0645">Protease</keyword>
<keyword evidence="4" id="KW-0472">Membrane</keyword>
<feature type="domain" description="CAAX prenyl protease 2/Lysostaphin resistance protein A-like" evidence="5">
    <location>
        <begin position="109"/>
        <end position="204"/>
    </location>
</feature>
<keyword evidence="6" id="KW-0482">Metalloprotease</keyword>
<keyword evidence="3" id="KW-1003">Cell membrane</keyword>
<dbReference type="EMBL" id="CP118627">
    <property type="protein sequence ID" value="WEA14694.1"/>
    <property type="molecule type" value="Genomic_DNA"/>
</dbReference>
<comment type="subcellular location">
    <subcellularLocation>
        <location evidence="1">Cell membrane</location>
        <topology evidence="1">Multi-pass membrane protein</topology>
    </subcellularLocation>
</comment>
<dbReference type="GO" id="GO:0080120">
    <property type="term" value="P:CAAX-box protein maturation"/>
    <property type="evidence" value="ECO:0007669"/>
    <property type="project" value="UniProtKB-ARBA"/>
</dbReference>
<organism evidence="6 7">
    <name type="scientific">Lactococcus garvieae</name>
    <dbReference type="NCBI Taxonomy" id="1363"/>
    <lineage>
        <taxon>Bacteria</taxon>
        <taxon>Bacillati</taxon>
        <taxon>Bacillota</taxon>
        <taxon>Bacilli</taxon>
        <taxon>Lactobacillales</taxon>
        <taxon>Streptococcaceae</taxon>
        <taxon>Lactococcus</taxon>
    </lineage>
</organism>
<dbReference type="AlphaFoldDB" id="A0AAX3NGG0"/>
<feature type="transmembrane region" description="Helical" evidence="4">
    <location>
        <begin position="72"/>
        <end position="95"/>
    </location>
</feature>
<feature type="transmembrane region" description="Helical" evidence="4">
    <location>
        <begin position="140"/>
        <end position="160"/>
    </location>
</feature>
<feature type="transmembrane region" description="Helical" evidence="4">
    <location>
        <begin position="107"/>
        <end position="128"/>
    </location>
</feature>
<evidence type="ECO:0000259" key="5">
    <source>
        <dbReference type="Pfam" id="PF02517"/>
    </source>
</evidence>
<feature type="transmembrane region" description="Helical" evidence="4">
    <location>
        <begin position="38"/>
        <end position="60"/>
    </location>
</feature>
<gene>
    <name evidence="6" type="ORF">PWF74_04095</name>
</gene>
<evidence type="ECO:0000256" key="1">
    <source>
        <dbReference type="ARBA" id="ARBA00004651"/>
    </source>
</evidence>
<feature type="transmembrane region" description="Helical" evidence="4">
    <location>
        <begin position="192"/>
        <end position="213"/>
    </location>
</feature>
<evidence type="ECO:0000256" key="3">
    <source>
        <dbReference type="ARBA" id="ARBA00022475"/>
    </source>
</evidence>
<dbReference type="GO" id="GO:0005886">
    <property type="term" value="C:plasma membrane"/>
    <property type="evidence" value="ECO:0007669"/>
    <property type="project" value="UniProtKB-SubCell"/>
</dbReference>
<evidence type="ECO:0000313" key="6">
    <source>
        <dbReference type="EMBL" id="WEA14694.1"/>
    </source>
</evidence>
<keyword evidence="4" id="KW-0812">Transmembrane</keyword>
<dbReference type="Pfam" id="PF02517">
    <property type="entry name" value="Rce1-like"/>
    <property type="match status" value="1"/>
</dbReference>
<comment type="similarity">
    <text evidence="2">Belongs to the UPF0177 family.</text>
</comment>
<sequence>MTTKTTDLTKQLGGLVLLALGFYLMGEVNLHIGMLQNLTLLVFSIAAAALIFGKSAFEWFKKPQGKYIKIGLACLVLNAVWGMVGGIAIQLIFGTAGHHGNAAFGDYSLLAFVPFMLMGEELFSISILETLRTKWKLSPLVASLITAAVFGLIHFSTYFGGDALRTVTQILLVQGVARLIFNYAYLKTGSIWTSWAVHVVFDLVPLFLLPLILNK</sequence>
<keyword evidence="4" id="KW-1133">Transmembrane helix</keyword>
<evidence type="ECO:0000313" key="7">
    <source>
        <dbReference type="Proteomes" id="UP001217324"/>
    </source>
</evidence>
<dbReference type="InterPro" id="IPR003675">
    <property type="entry name" value="Rce1/LyrA-like_dom"/>
</dbReference>
<accession>A0AAX3NGG0</accession>